<proteinExistence type="predicted"/>
<organism evidence="2 3">
    <name type="scientific">Streptomyces venezuelae</name>
    <dbReference type="NCBI Taxonomy" id="54571"/>
    <lineage>
        <taxon>Bacteria</taxon>
        <taxon>Bacillati</taxon>
        <taxon>Actinomycetota</taxon>
        <taxon>Actinomycetes</taxon>
        <taxon>Kitasatosporales</taxon>
        <taxon>Streptomycetaceae</taxon>
        <taxon>Streptomyces</taxon>
    </lineage>
</organism>
<dbReference type="AlphaFoldDB" id="A0A5P2AXH8"/>
<evidence type="ECO:0000256" key="1">
    <source>
        <dbReference type="SAM" id="MobiDB-lite"/>
    </source>
</evidence>
<protein>
    <submittedName>
        <fullName evidence="2">Uncharacterized protein</fullName>
    </submittedName>
</protein>
<reference evidence="2 3" key="1">
    <citation type="submission" date="2018-05" db="EMBL/GenBank/DDBJ databases">
        <title>Streptomyces venezuelae.</title>
        <authorList>
            <person name="Kim W."/>
            <person name="Lee N."/>
            <person name="Cho B.-K."/>
        </authorList>
    </citation>
    <scope>NUCLEOTIDE SEQUENCE [LARGE SCALE GENOMIC DNA]</scope>
    <source>
        <strain evidence="2 3">ATCC 15068</strain>
    </source>
</reference>
<accession>A0A5P2AXH8</accession>
<gene>
    <name evidence="2" type="ORF">DEJ46_28050</name>
</gene>
<evidence type="ECO:0000313" key="3">
    <source>
        <dbReference type="Proteomes" id="UP000324106"/>
    </source>
</evidence>
<feature type="region of interest" description="Disordered" evidence="1">
    <location>
        <begin position="1"/>
        <end position="77"/>
    </location>
</feature>
<sequence>MEGGGGQPPPGCGRAFRRAMGVPPARAKPRAWGRVGTTHPPGRTRRQRRGVTGGPRLPDGPQPRGTARPSPERRAPT</sequence>
<dbReference type="Proteomes" id="UP000324106">
    <property type="component" value="Chromosome"/>
</dbReference>
<evidence type="ECO:0000313" key="2">
    <source>
        <dbReference type="EMBL" id="QES22477.1"/>
    </source>
</evidence>
<dbReference type="EMBL" id="CP029194">
    <property type="protein sequence ID" value="QES22477.1"/>
    <property type="molecule type" value="Genomic_DNA"/>
</dbReference>
<name>A0A5P2AXH8_STRVZ</name>